<evidence type="ECO:0000259" key="7">
    <source>
        <dbReference type="PROSITE" id="PS50883"/>
    </source>
</evidence>
<evidence type="ECO:0000256" key="2">
    <source>
        <dbReference type="ARBA" id="ARBA00022475"/>
    </source>
</evidence>
<dbReference type="PANTHER" id="PTHR33121">
    <property type="entry name" value="CYCLIC DI-GMP PHOSPHODIESTERASE PDEF"/>
    <property type="match status" value="1"/>
</dbReference>
<dbReference type="Pfam" id="PF00672">
    <property type="entry name" value="HAMP"/>
    <property type="match status" value="1"/>
</dbReference>
<sequence length="796" mass="89358">MHSIRTKMIVVVLVAMTLISMLLSWIALDAATDTAFNNVTQSIRDLSAEGAELVSARLETQYAYLLGLGKIARLHRPEVDLSVKTQLLHEEKGRSPFLRIGFANPQGVVHFTDGKEHVYSLDIGEQIFFQQSMKGHPWAVPPNPSFDPQDQGEMVMVYSVPLTYEGEVTGVLVAVGEWDMLTRLIEDMGHGENGYAYILDSHGTCIAHQRRELVLSQYNPIEDAKENETILPLAQLFQDVIEKGVSDGAYFFNERMVYASFTPIGNTSWVLSVAALESEMMASVVSLRRKMTLAVMGMLFLGSVMALFIGNYFTAPVIQMEKLFTKAAKGDLGVRATIKSRDEIGRASRSFNTMMNHINELTYYDPVTQLPNARVLAEVFHQHITGQQKGGLLVKPITLTLIAADGFSRINETYGYDQGNHLLHMAAQRLQQMADQDSKVFRGHSDEVLVLRTNSDEWNEELKRVEKWLRYLMEPYDTQAGVLNLTFSAGMARSPEHGNTVEELLQKAGLAKTLAKTQGRGQVKAFSAEVGREVLEATELEHLLSQALSQNQLKLVYQPIVDLRSQKVQGVEALLRWQHPERGNIPPDVFIPLAERSGLIHGIGQWVLKEACRQQVAWQRKHSVQWFMAVNIAASQFESPNFVAMVEKTLRQTGMDPRRLELEMTERTVIQEVEGSIRRLNVLRQMGVRISMDDFGTGYSSLSYMVRLPVDTLKIDRSFISSMTESQQAQAIASTIIAMGHSLNLKMIAEGIETKEQRDLLQKGVCQMGQGYLFSRPLSAEQMTPLLEQSSQEKDR</sequence>
<dbReference type="CDD" id="cd06225">
    <property type="entry name" value="HAMP"/>
    <property type="match status" value="1"/>
</dbReference>
<feature type="transmembrane region" description="Helical" evidence="6">
    <location>
        <begin position="6"/>
        <end position="28"/>
    </location>
</feature>
<dbReference type="Gene3D" id="3.20.20.450">
    <property type="entry name" value="EAL domain"/>
    <property type="match status" value="1"/>
</dbReference>
<keyword evidence="4 6" id="KW-1133">Transmembrane helix</keyword>
<dbReference type="InterPro" id="IPR029787">
    <property type="entry name" value="Nucleotide_cyclase"/>
</dbReference>
<dbReference type="Pfam" id="PF00563">
    <property type="entry name" value="EAL"/>
    <property type="match status" value="1"/>
</dbReference>
<dbReference type="PROSITE" id="PS50883">
    <property type="entry name" value="EAL"/>
    <property type="match status" value="1"/>
</dbReference>
<evidence type="ECO:0000313" key="11">
    <source>
        <dbReference type="Proteomes" id="UP001407405"/>
    </source>
</evidence>
<feature type="domain" description="HAMP" evidence="8">
    <location>
        <begin position="311"/>
        <end position="363"/>
    </location>
</feature>
<feature type="domain" description="GGDEF" evidence="9">
    <location>
        <begin position="395"/>
        <end position="528"/>
    </location>
</feature>
<dbReference type="InterPro" id="IPR050706">
    <property type="entry name" value="Cyclic-di-GMP_PDE-like"/>
</dbReference>
<evidence type="ECO:0000256" key="3">
    <source>
        <dbReference type="ARBA" id="ARBA00022692"/>
    </source>
</evidence>
<evidence type="ECO:0000256" key="5">
    <source>
        <dbReference type="ARBA" id="ARBA00023136"/>
    </source>
</evidence>
<dbReference type="Pfam" id="PF00990">
    <property type="entry name" value="GGDEF"/>
    <property type="match status" value="1"/>
</dbReference>
<dbReference type="Gene3D" id="3.30.450.20">
    <property type="entry name" value="PAS domain"/>
    <property type="match status" value="1"/>
</dbReference>
<dbReference type="EMBL" id="JBCITM010000015">
    <property type="protein sequence ID" value="MEN1761385.1"/>
    <property type="molecule type" value="Genomic_DNA"/>
</dbReference>
<evidence type="ECO:0000313" key="10">
    <source>
        <dbReference type="EMBL" id="MEN1761385.1"/>
    </source>
</evidence>
<evidence type="ECO:0000256" key="1">
    <source>
        <dbReference type="ARBA" id="ARBA00004651"/>
    </source>
</evidence>
<organism evidence="10 11">
    <name type="scientific">Anoxynatronum sibiricum</name>
    <dbReference type="NCBI Taxonomy" id="210623"/>
    <lineage>
        <taxon>Bacteria</taxon>
        <taxon>Bacillati</taxon>
        <taxon>Bacillota</taxon>
        <taxon>Clostridia</taxon>
        <taxon>Eubacteriales</taxon>
        <taxon>Clostridiaceae</taxon>
        <taxon>Anoxynatronum</taxon>
    </lineage>
</organism>
<dbReference type="SMART" id="SM00267">
    <property type="entry name" value="GGDEF"/>
    <property type="match status" value="1"/>
</dbReference>
<dbReference type="PROSITE" id="PS50887">
    <property type="entry name" value="GGDEF"/>
    <property type="match status" value="1"/>
</dbReference>
<dbReference type="Gene3D" id="6.10.340.10">
    <property type="match status" value="1"/>
</dbReference>
<dbReference type="SUPFAM" id="SSF158472">
    <property type="entry name" value="HAMP domain-like"/>
    <property type="match status" value="1"/>
</dbReference>
<dbReference type="Pfam" id="PF02743">
    <property type="entry name" value="dCache_1"/>
    <property type="match status" value="1"/>
</dbReference>
<gene>
    <name evidence="10" type="ORF">AAIG11_12905</name>
</gene>
<dbReference type="InterPro" id="IPR003660">
    <property type="entry name" value="HAMP_dom"/>
</dbReference>
<comment type="caution">
    <text evidence="10">The sequence shown here is derived from an EMBL/GenBank/DDBJ whole genome shotgun (WGS) entry which is preliminary data.</text>
</comment>
<dbReference type="NCBIfam" id="TIGR00254">
    <property type="entry name" value="GGDEF"/>
    <property type="match status" value="1"/>
</dbReference>
<feature type="transmembrane region" description="Helical" evidence="6">
    <location>
        <begin position="291"/>
        <end position="313"/>
    </location>
</feature>
<evidence type="ECO:0000259" key="9">
    <source>
        <dbReference type="PROSITE" id="PS50887"/>
    </source>
</evidence>
<evidence type="ECO:0000259" key="8">
    <source>
        <dbReference type="PROSITE" id="PS50885"/>
    </source>
</evidence>
<dbReference type="CDD" id="cd12912">
    <property type="entry name" value="PDC2_MCP_like"/>
    <property type="match status" value="1"/>
</dbReference>
<reference evidence="10 11" key="1">
    <citation type="submission" date="2024-04" db="EMBL/GenBank/DDBJ databases">
        <title>Genome sequencing and metabolic network reconstruction of aminoacids and betaine degradation by Anoxynatronum sibiricum.</title>
        <authorList>
            <person name="Detkova E.N."/>
            <person name="Boltjanskaja Y.V."/>
            <person name="Mardanov A.V."/>
            <person name="Kevbrin V."/>
        </authorList>
    </citation>
    <scope>NUCLEOTIDE SEQUENCE [LARGE SCALE GENOMIC DNA]</scope>
    <source>
        <strain evidence="10 11">Z-7981</strain>
    </source>
</reference>
<keyword evidence="2" id="KW-1003">Cell membrane</keyword>
<dbReference type="PANTHER" id="PTHR33121:SF71">
    <property type="entry name" value="OXYGEN SENSOR PROTEIN DOSP"/>
    <property type="match status" value="1"/>
</dbReference>
<evidence type="ECO:0000256" key="4">
    <source>
        <dbReference type="ARBA" id="ARBA00022989"/>
    </source>
</evidence>
<keyword evidence="5 6" id="KW-0472">Membrane</keyword>
<protein>
    <submittedName>
        <fullName evidence="10">EAL domain-containing protein</fullName>
    </submittedName>
</protein>
<name>A0ABU9VW36_9CLOT</name>
<dbReference type="Gene3D" id="3.30.70.270">
    <property type="match status" value="1"/>
</dbReference>
<accession>A0ABU9VW36</accession>
<dbReference type="Proteomes" id="UP001407405">
    <property type="component" value="Unassembled WGS sequence"/>
</dbReference>
<dbReference type="InterPro" id="IPR043128">
    <property type="entry name" value="Rev_trsase/Diguanyl_cyclase"/>
</dbReference>
<dbReference type="SMART" id="SM00052">
    <property type="entry name" value="EAL"/>
    <property type="match status" value="1"/>
</dbReference>
<keyword evidence="3 6" id="KW-0812">Transmembrane</keyword>
<dbReference type="SMART" id="SM00304">
    <property type="entry name" value="HAMP"/>
    <property type="match status" value="1"/>
</dbReference>
<evidence type="ECO:0000256" key="6">
    <source>
        <dbReference type="SAM" id="Phobius"/>
    </source>
</evidence>
<dbReference type="RefSeq" id="WP_343186684.1">
    <property type="nucleotide sequence ID" value="NZ_JBCITM010000015.1"/>
</dbReference>
<dbReference type="InterPro" id="IPR001633">
    <property type="entry name" value="EAL_dom"/>
</dbReference>
<keyword evidence="11" id="KW-1185">Reference proteome</keyword>
<dbReference type="CDD" id="cd01948">
    <property type="entry name" value="EAL"/>
    <property type="match status" value="1"/>
</dbReference>
<dbReference type="PROSITE" id="PS50885">
    <property type="entry name" value="HAMP"/>
    <property type="match status" value="1"/>
</dbReference>
<dbReference type="InterPro" id="IPR033479">
    <property type="entry name" value="dCache_1"/>
</dbReference>
<dbReference type="InterPro" id="IPR035919">
    <property type="entry name" value="EAL_sf"/>
</dbReference>
<comment type="subcellular location">
    <subcellularLocation>
        <location evidence="1">Cell membrane</location>
        <topology evidence="1">Multi-pass membrane protein</topology>
    </subcellularLocation>
</comment>
<proteinExistence type="predicted"/>
<dbReference type="SUPFAM" id="SSF55073">
    <property type="entry name" value="Nucleotide cyclase"/>
    <property type="match status" value="1"/>
</dbReference>
<dbReference type="InterPro" id="IPR000160">
    <property type="entry name" value="GGDEF_dom"/>
</dbReference>
<dbReference type="SUPFAM" id="SSF141868">
    <property type="entry name" value="EAL domain-like"/>
    <property type="match status" value="1"/>
</dbReference>
<feature type="domain" description="EAL" evidence="7">
    <location>
        <begin position="537"/>
        <end position="791"/>
    </location>
</feature>
<dbReference type="CDD" id="cd01949">
    <property type="entry name" value="GGDEF"/>
    <property type="match status" value="1"/>
</dbReference>